<proteinExistence type="predicted"/>
<evidence type="ECO:0000259" key="10">
    <source>
        <dbReference type="PROSITE" id="PS50145"/>
    </source>
</evidence>
<reference evidence="11 12" key="1">
    <citation type="submission" date="2020-03" db="EMBL/GenBank/DDBJ databases">
        <title>Dissostichus mawsoni Genome sequencing and assembly.</title>
        <authorList>
            <person name="Park H."/>
        </authorList>
    </citation>
    <scope>NUCLEOTIDE SEQUENCE [LARGE SCALE GENOMIC DNA]</scope>
    <source>
        <strain evidence="11">DM0001</strain>
        <tissue evidence="11">Muscle</tissue>
    </source>
</reference>
<dbReference type="PANTHER" id="PTHR10131">
    <property type="entry name" value="TNF RECEPTOR ASSOCIATED FACTOR"/>
    <property type="match status" value="1"/>
</dbReference>
<evidence type="ECO:0000256" key="6">
    <source>
        <dbReference type="ARBA" id="ARBA00022833"/>
    </source>
</evidence>
<dbReference type="PROSITE" id="PS50145">
    <property type="entry name" value="ZF_TRAF"/>
    <property type="match status" value="2"/>
</dbReference>
<protein>
    <recommendedName>
        <fullName evidence="13">RING-type E3 ubiquitin transferase</fullName>
    </recommendedName>
</protein>
<dbReference type="GO" id="GO:0005164">
    <property type="term" value="F:tumor necrosis factor receptor binding"/>
    <property type="evidence" value="ECO:0007669"/>
    <property type="project" value="InterPro"/>
</dbReference>
<evidence type="ECO:0000256" key="2">
    <source>
        <dbReference type="ARBA" id="ARBA00022490"/>
    </source>
</evidence>
<keyword evidence="8" id="KW-0812">Transmembrane</keyword>
<feature type="transmembrane region" description="Helical" evidence="8">
    <location>
        <begin position="20"/>
        <end position="46"/>
    </location>
</feature>
<accession>A0A7J5X7L3</accession>
<evidence type="ECO:0000313" key="11">
    <source>
        <dbReference type="EMBL" id="KAF3832962.1"/>
    </source>
</evidence>
<feature type="zinc finger region" description="TRAF-type" evidence="7">
    <location>
        <begin position="330"/>
        <end position="384"/>
    </location>
</feature>
<dbReference type="Gene3D" id="3.30.40.10">
    <property type="entry name" value="Zinc/RING finger domain, C3HC4 (zinc finger)"/>
    <property type="match status" value="3"/>
</dbReference>
<evidence type="ECO:0000256" key="5">
    <source>
        <dbReference type="ARBA" id="ARBA00022771"/>
    </source>
</evidence>
<evidence type="ECO:0000256" key="1">
    <source>
        <dbReference type="ARBA" id="ARBA00004496"/>
    </source>
</evidence>
<comment type="subcellular location">
    <subcellularLocation>
        <location evidence="1">Cytoplasm</location>
    </subcellularLocation>
</comment>
<dbReference type="InterPro" id="IPR002083">
    <property type="entry name" value="MATH/TRAF_dom"/>
</dbReference>
<dbReference type="InterPro" id="IPR008974">
    <property type="entry name" value="TRAF-like"/>
</dbReference>
<organism evidence="11 12">
    <name type="scientific">Dissostichus mawsoni</name>
    <name type="common">Antarctic cod</name>
    <dbReference type="NCBI Taxonomy" id="36200"/>
    <lineage>
        <taxon>Eukaryota</taxon>
        <taxon>Metazoa</taxon>
        <taxon>Chordata</taxon>
        <taxon>Craniata</taxon>
        <taxon>Vertebrata</taxon>
        <taxon>Euteleostomi</taxon>
        <taxon>Actinopterygii</taxon>
        <taxon>Neopterygii</taxon>
        <taxon>Teleostei</taxon>
        <taxon>Neoteleostei</taxon>
        <taxon>Acanthomorphata</taxon>
        <taxon>Eupercaria</taxon>
        <taxon>Perciformes</taxon>
        <taxon>Notothenioidei</taxon>
        <taxon>Nototheniidae</taxon>
        <taxon>Dissostichus</taxon>
    </lineage>
</organism>
<dbReference type="FunFam" id="2.60.210.10:FF:000010">
    <property type="entry name" value="TNF receptor-associated factor"/>
    <property type="match status" value="1"/>
</dbReference>
<feature type="domain" description="TRAF-type" evidence="10">
    <location>
        <begin position="330"/>
        <end position="384"/>
    </location>
</feature>
<feature type="domain" description="MATH" evidence="9">
    <location>
        <begin position="498"/>
        <end position="645"/>
    </location>
</feature>
<comment type="caution">
    <text evidence="11">The sequence shown here is derived from an EMBL/GenBank/DDBJ whole genome shotgun (WGS) entry which is preliminary data.</text>
</comment>
<dbReference type="SUPFAM" id="SSF49599">
    <property type="entry name" value="TRAF domain-like"/>
    <property type="match status" value="3"/>
</dbReference>
<keyword evidence="12" id="KW-1185">Reference proteome</keyword>
<dbReference type="UniPathway" id="UPA00143"/>
<dbReference type="GO" id="GO:0016567">
    <property type="term" value="P:protein ubiquitination"/>
    <property type="evidence" value="ECO:0007669"/>
    <property type="project" value="UniProtKB-UniPathway"/>
</dbReference>
<dbReference type="PANTHER" id="PTHR10131:SF152">
    <property type="entry name" value="TNF RECEPTOR-ASSOCIATED FACTOR 6"/>
    <property type="match status" value="1"/>
</dbReference>
<keyword evidence="8" id="KW-1133">Transmembrane helix</keyword>
<evidence type="ECO:0000259" key="9">
    <source>
        <dbReference type="PROSITE" id="PS50144"/>
    </source>
</evidence>
<evidence type="ECO:0000313" key="12">
    <source>
        <dbReference type="Proteomes" id="UP000518266"/>
    </source>
</evidence>
<dbReference type="GO" id="GO:0008270">
    <property type="term" value="F:zinc ion binding"/>
    <property type="evidence" value="ECO:0007669"/>
    <property type="project" value="UniProtKB-KW"/>
</dbReference>
<dbReference type="InterPro" id="IPR013083">
    <property type="entry name" value="Znf_RING/FYVE/PHD"/>
</dbReference>
<gene>
    <name evidence="11" type="ORF">F7725_026627</name>
</gene>
<evidence type="ECO:0000256" key="7">
    <source>
        <dbReference type="PROSITE-ProRule" id="PRU00207"/>
    </source>
</evidence>
<dbReference type="InterPro" id="IPR049342">
    <property type="entry name" value="TRAF1-6_MATH_dom"/>
</dbReference>
<dbReference type="GO" id="GO:0031663">
    <property type="term" value="P:lipopolysaccharide-mediated signaling pathway"/>
    <property type="evidence" value="ECO:0007669"/>
    <property type="project" value="TreeGrafter"/>
</dbReference>
<feature type="zinc finger region" description="TRAF-type" evidence="7">
    <location>
        <begin position="277"/>
        <end position="318"/>
    </location>
</feature>
<feature type="domain" description="TRAF-type" evidence="10">
    <location>
        <begin position="277"/>
        <end position="318"/>
    </location>
</feature>
<sequence>MGFFGHLGLMDNVAQDLLFLQQLVFVQCLLLAEVVIMLLLVLLQFIQCPLQGSKNKALLQLLLTEHGMFPPQGLLEAWLGLQSLLGNISAIIKVQVSQGNLSHDTVCILFVVSLFQPCVSILILFNVNFLLHKLFLLMNKQAQSIRGIMACFGSNKGSLEEDSYDGPVGGELSDCALAMLEKERESLPSPSESPGSSSISASLQAAAPIQGYDVEFDPPLESKYDDAGQRCPVDNARLSEDQLFPDNFAKREILSLMVRCQNSGCANRMELRHLEKHLAKCEFATVPCPQCQQSVRQSQIEEHTTMECTRRPVSCPDCLACFVHKERELHEQQCPFASVKCQYCEMDLLRDQIESHCDADCPKAPIACNFSTFGCKERMQRHNLAQHMQEFTQMHMRYMAEFLRSLSLNGTTPKSLWTLGPSVSSEDPGAGAAAAASACSGPRGAASCSTNFGPSPPTEDVQKLRDLDGRLSGHIAELRRRVLSLEETLKELESQQCHGIFIWRLRGFSALLRNQEAGQPVVEHSPGFYTGRPGYKLCLRLHLQAPNAPRCSNYISLFVHTMQGAFDGQLTWPFQGTIRLTILDQGPEGQHHMEVMETKPDLQAFQKPTIQRNPKGFGYVTFLHLQQLSQKAYVKDDTLLIRCEVTPRFDNVIHREGPAVQPRGPEATISRD</sequence>
<dbReference type="GO" id="GO:0043122">
    <property type="term" value="P:regulation of canonical NF-kappaB signal transduction"/>
    <property type="evidence" value="ECO:0007669"/>
    <property type="project" value="InterPro"/>
</dbReference>
<name>A0A7J5X7L3_DISMA</name>
<dbReference type="GO" id="GO:0061630">
    <property type="term" value="F:ubiquitin protein ligase activity"/>
    <property type="evidence" value="ECO:0007669"/>
    <property type="project" value="TreeGrafter"/>
</dbReference>
<dbReference type="CDD" id="cd03776">
    <property type="entry name" value="MATH_TRAF6"/>
    <property type="match status" value="1"/>
</dbReference>
<evidence type="ECO:0000256" key="3">
    <source>
        <dbReference type="ARBA" id="ARBA00022723"/>
    </source>
</evidence>
<evidence type="ECO:0000256" key="8">
    <source>
        <dbReference type="SAM" id="Phobius"/>
    </source>
</evidence>
<dbReference type="FunFam" id="3.30.40.10:FF:000211">
    <property type="entry name" value="TNF receptor-associated factor"/>
    <property type="match status" value="1"/>
</dbReference>
<keyword evidence="3 7" id="KW-0479">Metal-binding</keyword>
<dbReference type="OrthoDB" id="6475149at2759"/>
<dbReference type="Gene3D" id="2.60.210.10">
    <property type="entry name" value="Apoptosis, Tumor Necrosis Factor Receptor Associated Protein 2, Chain A"/>
    <property type="match status" value="1"/>
</dbReference>
<dbReference type="Pfam" id="PF21355">
    <property type="entry name" value="TRAF-mep_MATH"/>
    <property type="match status" value="1"/>
</dbReference>
<keyword evidence="6 7" id="KW-0862">Zinc</keyword>
<dbReference type="EMBL" id="JAAKFY010000027">
    <property type="protein sequence ID" value="KAF3832962.1"/>
    <property type="molecule type" value="Genomic_DNA"/>
</dbReference>
<dbReference type="Proteomes" id="UP000518266">
    <property type="component" value="Unassembled WGS sequence"/>
</dbReference>
<dbReference type="AlphaFoldDB" id="A0A7J5X7L3"/>
<keyword evidence="4" id="KW-0677">Repeat</keyword>
<feature type="transmembrane region" description="Helical" evidence="8">
    <location>
        <begin position="108"/>
        <end position="131"/>
    </location>
</feature>
<keyword evidence="5 7" id="KW-0863">Zinc-finger</keyword>
<keyword evidence="2" id="KW-0963">Cytoplasm</keyword>
<evidence type="ECO:0000256" key="4">
    <source>
        <dbReference type="ARBA" id="ARBA00022737"/>
    </source>
</evidence>
<dbReference type="GO" id="GO:0005737">
    <property type="term" value="C:cytoplasm"/>
    <property type="evidence" value="ECO:0007669"/>
    <property type="project" value="UniProtKB-SubCell"/>
</dbReference>
<dbReference type="PROSITE" id="PS50144">
    <property type="entry name" value="MATH"/>
    <property type="match status" value="1"/>
</dbReference>
<dbReference type="GO" id="GO:0045087">
    <property type="term" value="P:innate immune response"/>
    <property type="evidence" value="ECO:0007669"/>
    <property type="project" value="TreeGrafter"/>
</dbReference>
<keyword evidence="8" id="KW-0472">Membrane</keyword>
<dbReference type="SMART" id="SM00061">
    <property type="entry name" value="MATH"/>
    <property type="match status" value="1"/>
</dbReference>
<dbReference type="InterPro" id="IPR001293">
    <property type="entry name" value="Znf_TRAF"/>
</dbReference>
<dbReference type="Pfam" id="PF02176">
    <property type="entry name" value="zf-TRAF"/>
    <property type="match status" value="1"/>
</dbReference>
<evidence type="ECO:0008006" key="13">
    <source>
        <dbReference type="Google" id="ProtNLM"/>
    </source>
</evidence>
<dbReference type="InterPro" id="IPR037309">
    <property type="entry name" value="TRAF6_MATH"/>
</dbReference>